<sequence>MSKMTGGAGGSGGNDFVPASDVQMYELRRKWRVWRHVTQGQRLGTWEKRHGDYKLRCNYCKHVWQRNLFKAQCHFTQLKGCAAATMAVFVDIWNHTDYEFGKRHHRGIVAYMREHDIADGRVVDVQRGSGRGRTGASQSQPEERDPVDEVQEFLDEEAKRAGAREGGGTGAAPDLAGEEVVMIARGSSAAHHQEGDAPGAAGKRPVASGVEGVLQVRKRERQSTLDEVYDPDGQAAFRDTFLQWAYDSGIPFAAFRRQSWYRHKKALAAMSRGVRPVHPSFKDIEDGGIDDQWGKVAAMLREGEAVQEVALANAAGSQGLPLQLLLEIVVGIG</sequence>
<evidence type="ECO:0000313" key="3">
    <source>
        <dbReference type="Proteomes" id="UP000265515"/>
    </source>
</evidence>
<comment type="caution">
    <text evidence="2">The sequence shown here is derived from an EMBL/GenBank/DDBJ whole genome shotgun (WGS) entry which is preliminary data.</text>
</comment>
<name>A0A388MDS3_CHABU</name>
<dbReference type="EMBL" id="BFEA01001120">
    <property type="protein sequence ID" value="GBG92718.1"/>
    <property type="molecule type" value="Genomic_DNA"/>
</dbReference>
<protein>
    <recommendedName>
        <fullName evidence="4">BED-type domain-containing protein</fullName>
    </recommendedName>
</protein>
<keyword evidence="3" id="KW-1185">Reference proteome</keyword>
<organism evidence="2 3">
    <name type="scientific">Chara braunii</name>
    <name type="common">Braun's stonewort</name>
    <dbReference type="NCBI Taxonomy" id="69332"/>
    <lineage>
        <taxon>Eukaryota</taxon>
        <taxon>Viridiplantae</taxon>
        <taxon>Streptophyta</taxon>
        <taxon>Charophyceae</taxon>
        <taxon>Charales</taxon>
        <taxon>Characeae</taxon>
        <taxon>Chara</taxon>
    </lineage>
</organism>
<dbReference type="AlphaFoldDB" id="A0A388MDS3"/>
<dbReference type="Gramene" id="GBG92718">
    <property type="protein sequence ID" value="GBG92718"/>
    <property type="gene ID" value="CBR_g56857"/>
</dbReference>
<reference evidence="2 3" key="1">
    <citation type="journal article" date="2018" name="Cell">
        <title>The Chara Genome: Secondary Complexity and Implications for Plant Terrestrialization.</title>
        <authorList>
            <person name="Nishiyama T."/>
            <person name="Sakayama H."/>
            <person name="Vries J.D."/>
            <person name="Buschmann H."/>
            <person name="Saint-Marcoux D."/>
            <person name="Ullrich K.K."/>
            <person name="Haas F.B."/>
            <person name="Vanderstraeten L."/>
            <person name="Becker D."/>
            <person name="Lang D."/>
            <person name="Vosolsobe S."/>
            <person name="Rombauts S."/>
            <person name="Wilhelmsson P.K.I."/>
            <person name="Janitza P."/>
            <person name="Kern R."/>
            <person name="Heyl A."/>
            <person name="Rumpler F."/>
            <person name="Villalobos L.I.A.C."/>
            <person name="Clay J.M."/>
            <person name="Skokan R."/>
            <person name="Toyoda A."/>
            <person name="Suzuki Y."/>
            <person name="Kagoshima H."/>
            <person name="Schijlen E."/>
            <person name="Tajeshwar N."/>
            <person name="Catarino B."/>
            <person name="Hetherington A.J."/>
            <person name="Saltykova A."/>
            <person name="Bonnot C."/>
            <person name="Breuninger H."/>
            <person name="Symeonidi A."/>
            <person name="Radhakrishnan G.V."/>
            <person name="Van Nieuwerburgh F."/>
            <person name="Deforce D."/>
            <person name="Chang C."/>
            <person name="Karol K.G."/>
            <person name="Hedrich R."/>
            <person name="Ulvskov P."/>
            <person name="Glockner G."/>
            <person name="Delwiche C.F."/>
            <person name="Petrasek J."/>
            <person name="Van de Peer Y."/>
            <person name="Friml J."/>
            <person name="Beilby M."/>
            <person name="Dolan L."/>
            <person name="Kohara Y."/>
            <person name="Sugano S."/>
            <person name="Fujiyama A."/>
            <person name="Delaux P.-M."/>
            <person name="Quint M."/>
            <person name="TheiBen G."/>
            <person name="Hagemann M."/>
            <person name="Harholt J."/>
            <person name="Dunand C."/>
            <person name="Zachgo S."/>
            <person name="Langdale J."/>
            <person name="Maumus F."/>
            <person name="Straeten D.V.D."/>
            <person name="Gould S.B."/>
            <person name="Rensing S.A."/>
        </authorList>
    </citation>
    <scope>NUCLEOTIDE SEQUENCE [LARGE SCALE GENOMIC DNA]</scope>
    <source>
        <strain evidence="2 3">S276</strain>
    </source>
</reference>
<accession>A0A388MDS3</accession>
<evidence type="ECO:0000256" key="1">
    <source>
        <dbReference type="SAM" id="MobiDB-lite"/>
    </source>
</evidence>
<evidence type="ECO:0008006" key="4">
    <source>
        <dbReference type="Google" id="ProtNLM"/>
    </source>
</evidence>
<evidence type="ECO:0000313" key="2">
    <source>
        <dbReference type="EMBL" id="GBG92718.1"/>
    </source>
</evidence>
<dbReference type="Proteomes" id="UP000265515">
    <property type="component" value="Unassembled WGS sequence"/>
</dbReference>
<feature type="region of interest" description="Disordered" evidence="1">
    <location>
        <begin position="122"/>
        <end position="148"/>
    </location>
</feature>
<proteinExistence type="predicted"/>
<feature type="region of interest" description="Disordered" evidence="1">
    <location>
        <begin position="187"/>
        <end position="206"/>
    </location>
</feature>
<gene>
    <name evidence="2" type="ORF">CBR_g56857</name>
</gene>